<gene>
    <name evidence="2" type="ORF">KDI_47630</name>
</gene>
<keyword evidence="3" id="KW-1185">Reference proteome</keyword>
<reference evidence="2 3" key="1">
    <citation type="submission" date="2019-01" db="EMBL/GenBank/DDBJ databases">
        <title>Draft genome sequence of Dictyobacter sp. Uno17.</title>
        <authorList>
            <person name="Wang C.M."/>
            <person name="Zheng Y."/>
            <person name="Sakai Y."/>
            <person name="Abe K."/>
            <person name="Yokota A."/>
            <person name="Yabe S."/>
        </authorList>
    </citation>
    <scope>NUCLEOTIDE SEQUENCE [LARGE SCALE GENOMIC DNA]</scope>
    <source>
        <strain evidence="2 3">Uno17</strain>
    </source>
</reference>
<evidence type="ECO:0000256" key="1">
    <source>
        <dbReference type="SAM" id="MobiDB-lite"/>
    </source>
</evidence>
<accession>A0A5A5TJJ7</accession>
<feature type="region of interest" description="Disordered" evidence="1">
    <location>
        <begin position="1"/>
        <end position="59"/>
    </location>
</feature>
<comment type="caution">
    <text evidence="2">The sequence shown here is derived from an EMBL/GenBank/DDBJ whole genome shotgun (WGS) entry which is preliminary data.</text>
</comment>
<name>A0A5A5TJJ7_9CHLR</name>
<dbReference type="EMBL" id="BIXY01000098">
    <property type="protein sequence ID" value="GCF11199.1"/>
    <property type="molecule type" value="Genomic_DNA"/>
</dbReference>
<dbReference type="Proteomes" id="UP000322530">
    <property type="component" value="Unassembled WGS sequence"/>
</dbReference>
<evidence type="ECO:0000313" key="2">
    <source>
        <dbReference type="EMBL" id="GCF11199.1"/>
    </source>
</evidence>
<dbReference type="RefSeq" id="WP_149404039.1">
    <property type="nucleotide sequence ID" value="NZ_BIXY01000098.1"/>
</dbReference>
<protein>
    <submittedName>
        <fullName evidence="2">Uncharacterized protein</fullName>
    </submittedName>
</protein>
<evidence type="ECO:0000313" key="3">
    <source>
        <dbReference type="Proteomes" id="UP000322530"/>
    </source>
</evidence>
<proteinExistence type="predicted"/>
<dbReference type="AlphaFoldDB" id="A0A5A5TJJ7"/>
<sequence length="107" mass="12158">MPKQGGNTRLDALLGVGLKPKEQQDQNHTPAQRSTHEDGEEEEQTSSKRKSPDELASEKVTAYFTLPQYDKIEELRNAHRKKTGKRITVNALLRRLVEHATIEDILP</sequence>
<organism evidence="2 3">
    <name type="scientific">Dictyobacter arantiisoli</name>
    <dbReference type="NCBI Taxonomy" id="2014874"/>
    <lineage>
        <taxon>Bacteria</taxon>
        <taxon>Bacillati</taxon>
        <taxon>Chloroflexota</taxon>
        <taxon>Ktedonobacteria</taxon>
        <taxon>Ktedonobacterales</taxon>
        <taxon>Dictyobacteraceae</taxon>
        <taxon>Dictyobacter</taxon>
    </lineage>
</organism>